<dbReference type="InterPro" id="IPR001199">
    <property type="entry name" value="Cyt_B5-like_heme/steroid-bd"/>
</dbReference>
<accession>A0AAQ3WFK9</accession>
<evidence type="ECO:0000313" key="14">
    <source>
        <dbReference type="Proteomes" id="UP001341281"/>
    </source>
</evidence>
<feature type="region of interest" description="Disordered" evidence="10">
    <location>
        <begin position="333"/>
        <end position="354"/>
    </location>
</feature>
<dbReference type="GO" id="GO:0005886">
    <property type="term" value="C:plasma membrane"/>
    <property type="evidence" value="ECO:0007669"/>
    <property type="project" value="UniProtKB-SubCell"/>
</dbReference>
<dbReference type="Pfam" id="PF00173">
    <property type="entry name" value="Cyt-b5"/>
    <property type="match status" value="2"/>
</dbReference>
<dbReference type="FunFam" id="3.10.120.10:FF:000006">
    <property type="entry name" value="Membrane steroid-binding protein 1"/>
    <property type="match status" value="2"/>
</dbReference>
<dbReference type="PANTHER" id="PTHR10281:SF113">
    <property type="entry name" value="MEMBRANE STEROID-BINDING PROTEIN 2"/>
    <property type="match status" value="1"/>
</dbReference>
<keyword evidence="7" id="KW-0446">Lipid-binding</keyword>
<dbReference type="SUPFAM" id="SSF55856">
    <property type="entry name" value="Cytochrome b5-like heme/steroid binding domain"/>
    <property type="match status" value="2"/>
</dbReference>
<feature type="compositionally biased region" description="Low complexity" evidence="10">
    <location>
        <begin position="177"/>
        <end position="190"/>
    </location>
</feature>
<feature type="transmembrane region" description="Helical" evidence="11">
    <location>
        <begin position="20"/>
        <end position="45"/>
    </location>
</feature>
<dbReference type="Proteomes" id="UP001341281">
    <property type="component" value="Chromosome 02"/>
</dbReference>
<protein>
    <recommendedName>
        <fullName evidence="12">Cytochrome b5 heme-binding domain-containing protein</fullName>
    </recommendedName>
</protein>
<dbReference type="GO" id="GO:0005496">
    <property type="term" value="F:steroid binding"/>
    <property type="evidence" value="ECO:0007669"/>
    <property type="project" value="UniProtKB-KW"/>
</dbReference>
<evidence type="ECO:0000256" key="6">
    <source>
        <dbReference type="ARBA" id="ARBA00022989"/>
    </source>
</evidence>
<dbReference type="InterPro" id="IPR050577">
    <property type="entry name" value="MAPR/NEUFC/NENF-like"/>
</dbReference>
<sequence>MAVAELWETLKQAIVAYTGLSPAAFFTAVAVAAALYHIVSGLFAAPPPPPPRPREEPEAEPLPPPVQMGEVSEEELRQYDGSDPKKPLLMAIKGQIYDVTQSRMFYGPGGPYALFAGKDASRALAKMSFEPQDLTGDISGLGPFELDALQDWEYKFMSKYVKVGTVKKTVPIEDGNTASTAPETSETATEAEAEKALATEEKPREVSAEETKEAAADEDTKESVPWSLSLHSMVSCSVYTAPAPSASASAPSGRRRAGAAVCLPRVHGGSRSRVGSRGVRCSAEQGGGGGVNVPAKLAELWEAAKGAPPLAVLVGVAAAVAIYKVGSSLVARPPPAPRRLETQTAPPSPVPEPVQVGEITEEELRQYDGSDPEKPLLMAIKGQIYDVSQSRMFYGPGGAYALFAGKDASRALAKMSFEPQDLNGDISGLTPMEIGSLNDWEYKFTSKYVKVGTIRRAAPEEEVYGSISPEIREEVTVPVLEPEPEPEPNDDDAS</sequence>
<evidence type="ECO:0000256" key="4">
    <source>
        <dbReference type="ARBA" id="ARBA00022692"/>
    </source>
</evidence>
<keyword evidence="2" id="KW-1003">Cell membrane</keyword>
<dbReference type="SMART" id="SM01117">
    <property type="entry name" value="Cyt-b5"/>
    <property type="match status" value="2"/>
</dbReference>
<feature type="domain" description="Cytochrome b5 heme-binding" evidence="12">
    <location>
        <begin position="359"/>
        <end position="455"/>
    </location>
</feature>
<comment type="subcellular location">
    <subcellularLocation>
        <location evidence="1">Cell membrane</location>
        <topology evidence="1">Single-pass type II membrane protein</topology>
    </subcellularLocation>
</comment>
<keyword evidence="3" id="KW-0754">Steroid-binding</keyword>
<feature type="region of interest" description="Disordered" evidence="10">
    <location>
        <begin position="465"/>
        <end position="494"/>
    </location>
</feature>
<evidence type="ECO:0000256" key="1">
    <source>
        <dbReference type="ARBA" id="ARBA00004401"/>
    </source>
</evidence>
<dbReference type="InterPro" id="IPR036400">
    <property type="entry name" value="Cyt_B5-like_heme/steroid_sf"/>
</dbReference>
<evidence type="ECO:0000256" key="11">
    <source>
        <dbReference type="SAM" id="Phobius"/>
    </source>
</evidence>
<evidence type="ECO:0000256" key="8">
    <source>
        <dbReference type="ARBA" id="ARBA00023136"/>
    </source>
</evidence>
<evidence type="ECO:0000256" key="5">
    <source>
        <dbReference type="ARBA" id="ARBA00022968"/>
    </source>
</evidence>
<keyword evidence="14" id="KW-1185">Reference proteome</keyword>
<feature type="region of interest" description="Disordered" evidence="10">
    <location>
        <begin position="172"/>
        <end position="223"/>
    </location>
</feature>
<dbReference type="AlphaFoldDB" id="A0AAQ3WFK9"/>
<keyword evidence="6 11" id="KW-1133">Transmembrane helix</keyword>
<proteinExistence type="inferred from homology"/>
<feature type="domain" description="Cytochrome b5 heme-binding" evidence="12">
    <location>
        <begin position="71"/>
        <end position="167"/>
    </location>
</feature>
<feature type="region of interest" description="Disordered" evidence="10">
    <location>
        <begin position="47"/>
        <end position="71"/>
    </location>
</feature>
<dbReference type="EMBL" id="CP144746">
    <property type="protein sequence ID" value="WVZ59518.1"/>
    <property type="molecule type" value="Genomic_DNA"/>
</dbReference>
<feature type="compositionally biased region" description="Acidic residues" evidence="10">
    <location>
        <begin position="482"/>
        <end position="494"/>
    </location>
</feature>
<evidence type="ECO:0000256" key="9">
    <source>
        <dbReference type="ARBA" id="ARBA00038357"/>
    </source>
</evidence>
<feature type="compositionally biased region" description="Basic and acidic residues" evidence="10">
    <location>
        <begin position="192"/>
        <end position="215"/>
    </location>
</feature>
<name>A0AAQ3WFK9_PASNO</name>
<keyword evidence="5" id="KW-0735">Signal-anchor</keyword>
<comment type="similarity">
    <text evidence="9">Belongs to the cytochrome b5 family. MAPR subfamily.</text>
</comment>
<evidence type="ECO:0000256" key="2">
    <source>
        <dbReference type="ARBA" id="ARBA00022475"/>
    </source>
</evidence>
<evidence type="ECO:0000313" key="13">
    <source>
        <dbReference type="EMBL" id="WVZ59518.1"/>
    </source>
</evidence>
<keyword evidence="4 11" id="KW-0812">Transmembrane</keyword>
<dbReference type="Gene3D" id="3.10.120.10">
    <property type="entry name" value="Cytochrome b5-like heme/steroid binding domain"/>
    <property type="match status" value="2"/>
</dbReference>
<evidence type="ECO:0000256" key="10">
    <source>
        <dbReference type="SAM" id="MobiDB-lite"/>
    </source>
</evidence>
<evidence type="ECO:0000256" key="3">
    <source>
        <dbReference type="ARBA" id="ARBA00022665"/>
    </source>
</evidence>
<gene>
    <name evidence="13" type="ORF">U9M48_009644</name>
</gene>
<dbReference type="PANTHER" id="PTHR10281">
    <property type="entry name" value="MEMBRANE-ASSOCIATED PROGESTERONE RECEPTOR COMPONENT-RELATED"/>
    <property type="match status" value="1"/>
</dbReference>
<reference evidence="13 14" key="1">
    <citation type="submission" date="2024-02" db="EMBL/GenBank/DDBJ databases">
        <title>High-quality chromosome-scale genome assembly of Pensacola bahiagrass (Paspalum notatum Flugge var. saurae).</title>
        <authorList>
            <person name="Vega J.M."/>
            <person name="Podio M."/>
            <person name="Orjuela J."/>
            <person name="Siena L.A."/>
            <person name="Pessino S.C."/>
            <person name="Combes M.C."/>
            <person name="Mariac C."/>
            <person name="Albertini E."/>
            <person name="Pupilli F."/>
            <person name="Ortiz J.P.A."/>
            <person name="Leblanc O."/>
        </authorList>
    </citation>
    <scope>NUCLEOTIDE SEQUENCE [LARGE SCALE GENOMIC DNA]</scope>
    <source>
        <strain evidence="13">R1</strain>
        <tissue evidence="13">Leaf</tissue>
    </source>
</reference>
<evidence type="ECO:0000259" key="12">
    <source>
        <dbReference type="SMART" id="SM01117"/>
    </source>
</evidence>
<organism evidence="13 14">
    <name type="scientific">Paspalum notatum var. saurae</name>
    <dbReference type="NCBI Taxonomy" id="547442"/>
    <lineage>
        <taxon>Eukaryota</taxon>
        <taxon>Viridiplantae</taxon>
        <taxon>Streptophyta</taxon>
        <taxon>Embryophyta</taxon>
        <taxon>Tracheophyta</taxon>
        <taxon>Spermatophyta</taxon>
        <taxon>Magnoliopsida</taxon>
        <taxon>Liliopsida</taxon>
        <taxon>Poales</taxon>
        <taxon>Poaceae</taxon>
        <taxon>PACMAD clade</taxon>
        <taxon>Panicoideae</taxon>
        <taxon>Andropogonodae</taxon>
        <taxon>Paspaleae</taxon>
        <taxon>Paspalinae</taxon>
        <taxon>Paspalum</taxon>
    </lineage>
</organism>
<dbReference type="GO" id="GO:0005783">
    <property type="term" value="C:endoplasmic reticulum"/>
    <property type="evidence" value="ECO:0007669"/>
    <property type="project" value="TreeGrafter"/>
</dbReference>
<evidence type="ECO:0000256" key="7">
    <source>
        <dbReference type="ARBA" id="ARBA00023121"/>
    </source>
</evidence>
<keyword evidence="8 11" id="KW-0472">Membrane</keyword>